<dbReference type="InterPro" id="IPR001267">
    <property type="entry name" value="Thymidine_kinase"/>
</dbReference>
<reference evidence="12" key="1">
    <citation type="journal article" date="2019" name="Int. J. Syst. Evol. Microbiol.">
        <title>The Global Catalogue of Microorganisms (GCM) 10K type strain sequencing project: providing services to taxonomists for standard genome sequencing and annotation.</title>
        <authorList>
            <consortium name="The Broad Institute Genomics Platform"/>
            <consortium name="The Broad Institute Genome Sequencing Center for Infectious Disease"/>
            <person name="Wu L."/>
            <person name="Ma J."/>
        </authorList>
    </citation>
    <scope>NUCLEOTIDE SEQUENCE [LARGE SCALE GENOMIC DNA]</scope>
    <source>
        <strain evidence="12">CCM 8604</strain>
    </source>
</reference>
<feature type="binding site" evidence="8">
    <location>
        <position position="151"/>
    </location>
    <ligand>
        <name>Zn(2+)</name>
        <dbReference type="ChEBI" id="CHEBI:29105"/>
    </ligand>
</feature>
<dbReference type="SUPFAM" id="SSF57716">
    <property type="entry name" value="Glucocorticoid receptor-like (DNA-binding domain)"/>
    <property type="match status" value="1"/>
</dbReference>
<dbReference type="EC" id="2.7.1.21" evidence="2 8"/>
<evidence type="ECO:0000256" key="5">
    <source>
        <dbReference type="ARBA" id="ARBA00022741"/>
    </source>
</evidence>
<keyword evidence="7 8" id="KW-0067">ATP-binding</keyword>
<dbReference type="Gene3D" id="3.40.50.300">
    <property type="entry name" value="P-loop containing nucleotide triphosphate hydrolases"/>
    <property type="match status" value="1"/>
</dbReference>
<dbReference type="PIRSF" id="PIRSF035805">
    <property type="entry name" value="TK_cell"/>
    <property type="match status" value="1"/>
</dbReference>
<comment type="similarity">
    <text evidence="1 8 10">Belongs to the thymidine kinase family.</text>
</comment>
<feature type="binding site" evidence="8">
    <location>
        <begin position="9"/>
        <end position="16"/>
    </location>
    <ligand>
        <name>ATP</name>
        <dbReference type="ChEBI" id="CHEBI:30616"/>
    </ligand>
</feature>
<feature type="binding site" evidence="8">
    <location>
        <begin position="88"/>
        <end position="91"/>
    </location>
    <ligand>
        <name>ATP</name>
        <dbReference type="ChEBI" id="CHEBI:30616"/>
    </ligand>
</feature>
<comment type="caution">
    <text evidence="11">The sequence shown here is derived from an EMBL/GenBank/DDBJ whole genome shotgun (WGS) entry which is preliminary data.</text>
</comment>
<evidence type="ECO:0000256" key="3">
    <source>
        <dbReference type="ARBA" id="ARBA00022634"/>
    </source>
</evidence>
<comment type="subunit">
    <text evidence="8">Homotetramer.</text>
</comment>
<evidence type="ECO:0000256" key="7">
    <source>
        <dbReference type="ARBA" id="ARBA00022840"/>
    </source>
</evidence>
<feature type="binding site" evidence="8">
    <location>
        <position position="187"/>
    </location>
    <ligand>
        <name>Zn(2+)</name>
        <dbReference type="ChEBI" id="CHEBI:29105"/>
    </ligand>
</feature>
<dbReference type="PANTHER" id="PTHR11441">
    <property type="entry name" value="THYMIDINE KINASE"/>
    <property type="match status" value="1"/>
</dbReference>
<dbReference type="EMBL" id="JBHTHQ010000021">
    <property type="protein sequence ID" value="MFD0705149.1"/>
    <property type="molecule type" value="Genomic_DNA"/>
</dbReference>
<dbReference type="HAMAP" id="MF_00124">
    <property type="entry name" value="Thymidine_kinase"/>
    <property type="match status" value="1"/>
</dbReference>
<dbReference type="RefSeq" id="WP_377938844.1">
    <property type="nucleotide sequence ID" value="NZ_JBHTHQ010000021.1"/>
</dbReference>
<comment type="catalytic activity">
    <reaction evidence="8 9">
        <text>thymidine + ATP = dTMP + ADP + H(+)</text>
        <dbReference type="Rhea" id="RHEA:19129"/>
        <dbReference type="ChEBI" id="CHEBI:15378"/>
        <dbReference type="ChEBI" id="CHEBI:17748"/>
        <dbReference type="ChEBI" id="CHEBI:30616"/>
        <dbReference type="ChEBI" id="CHEBI:63528"/>
        <dbReference type="ChEBI" id="CHEBI:456216"/>
        <dbReference type="EC" id="2.7.1.21"/>
    </reaction>
</comment>
<organism evidence="11 12">
    <name type="scientific">Alloscardovia venturai</name>
    <dbReference type="NCBI Taxonomy" id="1769421"/>
    <lineage>
        <taxon>Bacteria</taxon>
        <taxon>Bacillati</taxon>
        <taxon>Actinomycetota</taxon>
        <taxon>Actinomycetes</taxon>
        <taxon>Bifidobacteriales</taxon>
        <taxon>Bifidobacteriaceae</taxon>
        <taxon>Alloscardovia</taxon>
    </lineage>
</organism>
<dbReference type="NCBIfam" id="NF003300">
    <property type="entry name" value="PRK04296.1-5"/>
    <property type="match status" value="1"/>
</dbReference>
<evidence type="ECO:0000256" key="9">
    <source>
        <dbReference type="RuleBase" id="RU000544"/>
    </source>
</evidence>
<keyword evidence="4 8" id="KW-0808">Transferase</keyword>
<evidence type="ECO:0000256" key="6">
    <source>
        <dbReference type="ARBA" id="ARBA00022777"/>
    </source>
</evidence>
<evidence type="ECO:0000256" key="10">
    <source>
        <dbReference type="RuleBase" id="RU004165"/>
    </source>
</evidence>
<accession>A0ABW2Y6D1</accession>
<dbReference type="SUPFAM" id="SSF52540">
    <property type="entry name" value="P-loop containing nucleoside triphosphate hydrolases"/>
    <property type="match status" value="1"/>
</dbReference>
<keyword evidence="5 8" id="KW-0547">Nucleotide-binding</keyword>
<evidence type="ECO:0000256" key="8">
    <source>
        <dbReference type="HAMAP-Rule" id="MF_00124"/>
    </source>
</evidence>
<keyword evidence="8" id="KW-0479">Metal-binding</keyword>
<evidence type="ECO:0000256" key="4">
    <source>
        <dbReference type="ARBA" id="ARBA00022679"/>
    </source>
</evidence>
<keyword evidence="6 8" id="KW-0418">Kinase</keyword>
<gene>
    <name evidence="8" type="primary">tdk</name>
    <name evidence="11" type="ORF">ACFQY8_05250</name>
</gene>
<dbReference type="Proteomes" id="UP001597036">
    <property type="component" value="Unassembled WGS sequence"/>
</dbReference>
<evidence type="ECO:0000256" key="1">
    <source>
        <dbReference type="ARBA" id="ARBA00007587"/>
    </source>
</evidence>
<feature type="binding site" evidence="8">
    <location>
        <position position="184"/>
    </location>
    <ligand>
        <name>Zn(2+)</name>
        <dbReference type="ChEBI" id="CHEBI:29105"/>
    </ligand>
</feature>
<sequence length="195" mass="22230">MAQLYFRYGAMNSGKTIDILKTKHNYEEQFKHVVCLTPVMDTRAGEGIISSRIGLKAEAQIIRPDDTFEDIVSYVIVDGVTPQCVLVDEAQFLSRKNVHELARIVDEYGIPVICYGLKNDFANHLFEGTAELLLFADKIEEIKTICYYPQCNHKAIMNARFIDGHQVTEGEQIMIGDSEYHSVCRRHYFHPPVEG</sequence>
<keyword evidence="8" id="KW-0862">Zinc</keyword>
<feature type="active site" description="Proton acceptor" evidence="8">
    <location>
        <position position="89"/>
    </location>
</feature>
<comment type="subcellular location">
    <subcellularLocation>
        <location evidence="8">Cytoplasm</location>
    </subcellularLocation>
</comment>
<evidence type="ECO:0000313" key="11">
    <source>
        <dbReference type="EMBL" id="MFD0705149.1"/>
    </source>
</evidence>
<dbReference type="Pfam" id="PF00265">
    <property type="entry name" value="TK"/>
    <property type="match status" value="1"/>
</dbReference>
<keyword evidence="12" id="KW-1185">Reference proteome</keyword>
<dbReference type="InterPro" id="IPR027417">
    <property type="entry name" value="P-loop_NTPase"/>
</dbReference>
<name>A0ABW2Y6D1_9BIFI</name>
<evidence type="ECO:0000256" key="2">
    <source>
        <dbReference type="ARBA" id="ARBA00012118"/>
    </source>
</evidence>
<proteinExistence type="inferred from homology"/>
<keyword evidence="3 8" id="KW-0237">DNA synthesis</keyword>
<evidence type="ECO:0000313" key="12">
    <source>
        <dbReference type="Proteomes" id="UP001597036"/>
    </source>
</evidence>
<feature type="binding site" evidence="8">
    <location>
        <position position="146"/>
    </location>
    <ligand>
        <name>Zn(2+)</name>
        <dbReference type="ChEBI" id="CHEBI:29105"/>
    </ligand>
</feature>
<dbReference type="PANTHER" id="PTHR11441:SF0">
    <property type="entry name" value="THYMIDINE KINASE, CYTOSOLIC"/>
    <property type="match status" value="1"/>
</dbReference>
<dbReference type="Gene3D" id="3.30.60.20">
    <property type="match status" value="1"/>
</dbReference>
<protein>
    <recommendedName>
        <fullName evidence="2 8">Thymidine kinase</fullName>
        <ecNumber evidence="2 8">2.7.1.21</ecNumber>
    </recommendedName>
</protein>
<keyword evidence="8" id="KW-0963">Cytoplasm</keyword>
<dbReference type="GO" id="GO:0004797">
    <property type="term" value="F:thymidine kinase activity"/>
    <property type="evidence" value="ECO:0007669"/>
    <property type="project" value="UniProtKB-EC"/>
</dbReference>